<dbReference type="RefSeq" id="WP_345332378.1">
    <property type="nucleotide sequence ID" value="NZ_BAABJZ010000003.1"/>
</dbReference>
<sequence>MKHFKLSALTVIIGASLTGCGFEFEQVPTPLPPVECYDTDIEDCQPLPPASSKLVRLATLPDNAQVAGLTVDSDGKLFLNVRNPRTNSSYEPNNAHVGYFADTNVSDLPLEILSLSYPQNAEVNQLRVSAELGDYVELARARSGIDGSINLGLVPKVKGAGNMSVNQNLTFNALLEDETGHTATLYTGLLANPAALNKFDLVRNDDNQWEAISLDPMNLGQDSDNAAEHSGIIGLSGGMISPWGTVIASEMFNNFNGLASGNQEWNKDGGSNTASNTQVNRLYQFNDNDQSRFPNPYRYGYITEVDGEGNMTKHYAMGRANHGELALMPDNRTVFYSAGGDNGVLLKFVADEAGDLSSGTVFGAKVTQSADTDPAEATFSVAWLPLYSASNDEVEAWISKWDDINMADFDQNEAAGHEDASSFLTLNDLADWQNGESIFRAHDQGGNYVTGSRDGRLDMDGVVQILELNHAQLNGDEEEGKEQAQPTAEWGQIHGISYNVNRLKSAQAGEGDIDTAHIYFSIGDFTGQMSQEGDITVDDTIGWCGGIYRMPIDVSEIDGEYQYDISVIEPVLMGGEDNAAAGNNLRCPQSLPAQVNNIEVLDNGDLLLGEGIAGRANGAQKNRSLWLFRPDAVEMDGK</sequence>
<accession>A0ABP9ECL1</accession>
<evidence type="ECO:0000313" key="2">
    <source>
        <dbReference type="Proteomes" id="UP001499988"/>
    </source>
</evidence>
<evidence type="ECO:0008006" key="3">
    <source>
        <dbReference type="Google" id="ProtNLM"/>
    </source>
</evidence>
<evidence type="ECO:0000313" key="1">
    <source>
        <dbReference type="EMBL" id="GAA4872752.1"/>
    </source>
</evidence>
<dbReference type="Proteomes" id="UP001499988">
    <property type="component" value="Unassembled WGS sequence"/>
</dbReference>
<keyword evidence="2" id="KW-1185">Reference proteome</keyword>
<dbReference type="EMBL" id="BAABJZ010000003">
    <property type="protein sequence ID" value="GAA4872752.1"/>
    <property type="molecule type" value="Genomic_DNA"/>
</dbReference>
<name>A0ABP9ECL1_9GAMM</name>
<organism evidence="1 2">
    <name type="scientific">Ferrimonas pelagia</name>
    <dbReference type="NCBI Taxonomy" id="1177826"/>
    <lineage>
        <taxon>Bacteria</taxon>
        <taxon>Pseudomonadati</taxon>
        <taxon>Pseudomonadota</taxon>
        <taxon>Gammaproteobacteria</taxon>
        <taxon>Alteromonadales</taxon>
        <taxon>Ferrimonadaceae</taxon>
        <taxon>Ferrimonas</taxon>
    </lineage>
</organism>
<proteinExistence type="predicted"/>
<dbReference type="PANTHER" id="PTHR35399">
    <property type="entry name" value="SLR8030 PROTEIN"/>
    <property type="match status" value="1"/>
</dbReference>
<reference evidence="2" key="1">
    <citation type="journal article" date="2019" name="Int. J. Syst. Evol. Microbiol.">
        <title>The Global Catalogue of Microorganisms (GCM) 10K type strain sequencing project: providing services to taxonomists for standard genome sequencing and annotation.</title>
        <authorList>
            <consortium name="The Broad Institute Genomics Platform"/>
            <consortium name="The Broad Institute Genome Sequencing Center for Infectious Disease"/>
            <person name="Wu L."/>
            <person name="Ma J."/>
        </authorList>
    </citation>
    <scope>NUCLEOTIDE SEQUENCE [LARGE SCALE GENOMIC DNA]</scope>
    <source>
        <strain evidence="2">JCM 18401</strain>
    </source>
</reference>
<protein>
    <recommendedName>
        <fullName evidence="3">DUF839 domain-containing protein</fullName>
    </recommendedName>
</protein>
<gene>
    <name evidence="1" type="ORF">GCM10023333_01970</name>
</gene>
<dbReference type="PANTHER" id="PTHR35399:SF2">
    <property type="entry name" value="DUF839 DOMAIN-CONTAINING PROTEIN"/>
    <property type="match status" value="1"/>
</dbReference>
<dbReference type="PROSITE" id="PS51257">
    <property type="entry name" value="PROKAR_LIPOPROTEIN"/>
    <property type="match status" value="1"/>
</dbReference>
<comment type="caution">
    <text evidence="1">The sequence shown here is derived from an EMBL/GenBank/DDBJ whole genome shotgun (WGS) entry which is preliminary data.</text>
</comment>